<evidence type="ECO:0000256" key="1">
    <source>
        <dbReference type="SAM" id="MobiDB-lite"/>
    </source>
</evidence>
<dbReference type="PANTHER" id="PTHR21601:SF0">
    <property type="entry name" value="PROTEIN SPA2-RELATED"/>
    <property type="match status" value="1"/>
</dbReference>
<dbReference type="GO" id="GO:0005078">
    <property type="term" value="F:MAP-kinase scaffold activity"/>
    <property type="evidence" value="ECO:0007669"/>
    <property type="project" value="TreeGrafter"/>
</dbReference>
<sequence length="208" mass="23062">MGASQPSSGNPSPPNSVTARSSVGTLGGDERDGGRRRRQMEEILAQHYGALKRFLNAANRNDQNASRSNKARDKLLRLSPTQFHELSTDVYDELIRRQKANPPPQAVRLVPMFLLSSLLDRISTKSVTRLARSSLRFNMVVSVTWRRMYTVSWSAGFLNLRAVVPRICLRMVAVRSLGALQGIVAIHLDPPAALSHRDKGPLAELLPE</sequence>
<accession>A0A9W9P170</accession>
<reference evidence="3" key="1">
    <citation type="submission" date="2022-11" db="EMBL/GenBank/DDBJ databases">
        <authorList>
            <person name="Petersen C."/>
        </authorList>
    </citation>
    <scope>NUCLEOTIDE SEQUENCE</scope>
    <source>
        <strain evidence="3">IBT 19713</strain>
    </source>
</reference>
<feature type="region of interest" description="Disordered" evidence="1">
    <location>
        <begin position="1"/>
        <end position="37"/>
    </location>
</feature>
<feature type="compositionally biased region" description="Low complexity" evidence="1">
    <location>
        <begin position="1"/>
        <end position="10"/>
    </location>
</feature>
<name>A0A9W9P170_9EURO</name>
<proteinExistence type="predicted"/>
<evidence type="ECO:0000313" key="3">
    <source>
        <dbReference type="EMBL" id="KAJ5232153.1"/>
    </source>
</evidence>
<dbReference type="GeneID" id="83201709"/>
<dbReference type="RefSeq" id="XP_058330146.1">
    <property type="nucleotide sequence ID" value="XM_058474406.1"/>
</dbReference>
<dbReference type="EMBL" id="JAPQKS010000004">
    <property type="protein sequence ID" value="KAJ5232153.1"/>
    <property type="molecule type" value="Genomic_DNA"/>
</dbReference>
<dbReference type="InterPro" id="IPR013724">
    <property type="entry name" value="GIT_SHD"/>
</dbReference>
<protein>
    <submittedName>
        <fullName evidence="3">Spa2 homology (SHD) of GIT</fullName>
    </submittedName>
</protein>
<dbReference type="PANTHER" id="PTHR21601">
    <property type="entry name" value="SPA2 PROTEIN"/>
    <property type="match status" value="1"/>
</dbReference>
<reference evidence="3" key="2">
    <citation type="journal article" date="2023" name="IMA Fungus">
        <title>Comparative genomic study of the Penicillium genus elucidates a diverse pangenome and 15 lateral gene transfer events.</title>
        <authorList>
            <person name="Petersen C."/>
            <person name="Sorensen T."/>
            <person name="Nielsen M.R."/>
            <person name="Sondergaard T.E."/>
            <person name="Sorensen J.L."/>
            <person name="Fitzpatrick D.A."/>
            <person name="Frisvad J.C."/>
            <person name="Nielsen K.L."/>
        </authorList>
    </citation>
    <scope>NUCLEOTIDE SEQUENCE</scope>
    <source>
        <strain evidence="3">IBT 19713</strain>
    </source>
</reference>
<dbReference type="OrthoDB" id="5588096at2759"/>
<feature type="domain" description="F-box" evidence="2">
    <location>
        <begin position="104"/>
        <end position="148"/>
    </location>
</feature>
<dbReference type="GO" id="GO:1902716">
    <property type="term" value="C:cell cortex of growing cell tip"/>
    <property type="evidence" value="ECO:0007669"/>
    <property type="project" value="TreeGrafter"/>
</dbReference>
<dbReference type="Pfam" id="PF08518">
    <property type="entry name" value="GIT_SHD"/>
    <property type="match status" value="1"/>
</dbReference>
<organism evidence="3 4">
    <name type="scientific">Penicillium chermesinum</name>
    <dbReference type="NCBI Taxonomy" id="63820"/>
    <lineage>
        <taxon>Eukaryota</taxon>
        <taxon>Fungi</taxon>
        <taxon>Dikarya</taxon>
        <taxon>Ascomycota</taxon>
        <taxon>Pezizomycotina</taxon>
        <taxon>Eurotiomycetes</taxon>
        <taxon>Eurotiomycetidae</taxon>
        <taxon>Eurotiales</taxon>
        <taxon>Aspergillaceae</taxon>
        <taxon>Penicillium</taxon>
    </lineage>
</organism>
<comment type="caution">
    <text evidence="3">The sequence shown here is derived from an EMBL/GenBank/DDBJ whole genome shotgun (WGS) entry which is preliminary data.</text>
</comment>
<dbReference type="InterPro" id="IPR001810">
    <property type="entry name" value="F-box_dom"/>
</dbReference>
<dbReference type="Proteomes" id="UP001150941">
    <property type="component" value="Unassembled WGS sequence"/>
</dbReference>
<keyword evidence="4" id="KW-1185">Reference proteome</keyword>
<dbReference type="SMART" id="SM00555">
    <property type="entry name" value="GIT"/>
    <property type="match status" value="1"/>
</dbReference>
<dbReference type="AlphaFoldDB" id="A0A9W9P170"/>
<evidence type="ECO:0000313" key="4">
    <source>
        <dbReference type="Proteomes" id="UP001150941"/>
    </source>
</evidence>
<dbReference type="PROSITE" id="PS50181">
    <property type="entry name" value="FBOX"/>
    <property type="match status" value="1"/>
</dbReference>
<dbReference type="InterPro" id="IPR039892">
    <property type="entry name" value="Spa2/Sph1"/>
</dbReference>
<evidence type="ECO:0000259" key="2">
    <source>
        <dbReference type="PROSITE" id="PS50181"/>
    </source>
</evidence>
<gene>
    <name evidence="3" type="ORF">N7468_005109</name>
</gene>
<dbReference type="GO" id="GO:0005826">
    <property type="term" value="C:actomyosin contractile ring"/>
    <property type="evidence" value="ECO:0007669"/>
    <property type="project" value="TreeGrafter"/>
</dbReference>